<organism evidence="2 3">
    <name type="scientific">Williamsia phyllosphaerae</name>
    <dbReference type="NCBI Taxonomy" id="885042"/>
    <lineage>
        <taxon>Bacteria</taxon>
        <taxon>Bacillati</taxon>
        <taxon>Actinomycetota</taxon>
        <taxon>Actinomycetes</taxon>
        <taxon>Mycobacteriales</taxon>
        <taxon>Nocardiaceae</taxon>
        <taxon>Williamsia</taxon>
    </lineage>
</organism>
<sequence>MQVTSIRRATTIVAIVVAVFASSATLAVAKAPPGYDDFADVWPTSVPQAQCRPGDRVETGVQGEVSLSDRKSGRSRRGYNCNIDLVGQLQNEGTGITSASYKQCTYTGTSFPTNLLNRKPAGVNVIDASDPARPRRTAVLNEPAALGGTWESLKVNEARGLLVGTAVGILEGAGYISVYDIATDCAHPRLLNRGAGSRLNMPIPITTHEGDFSPDGRTYWASGVAPGYVSAVDLTDPSRPMVVWSGVTGISAHGMGFTPDGETMYLSNLAGLTMIDVSAIQNRKPRTIVSRLAPHIGQKFWTDGQITQHSIYVTYGGKPHVFSMDEAGSGGAKLFDAARSSNLKLRNVIKLAINLPRNQTRAVASAGGNGPFAYESHYCSVDRPVDPRRMACGWIQSGIRVFDISDPDRFREIGYFNPAAQVGKTFTTLTNSIHAGLANIAAPPIIGAAALGRAILQGQAPLTGIVNDRSRLIGVDMTADWCMSPPQFRGDLLYVTCSDNGFLALRMDPRAGTAR</sequence>
<evidence type="ECO:0000313" key="3">
    <source>
        <dbReference type="Proteomes" id="UP000632454"/>
    </source>
</evidence>
<reference evidence="3" key="1">
    <citation type="journal article" date="2019" name="Int. J. Syst. Evol. Microbiol.">
        <title>The Global Catalogue of Microorganisms (GCM) 10K type strain sequencing project: providing services to taxonomists for standard genome sequencing and annotation.</title>
        <authorList>
            <consortium name="The Broad Institute Genomics Platform"/>
            <consortium name="The Broad Institute Genome Sequencing Center for Infectious Disease"/>
            <person name="Wu L."/>
            <person name="Ma J."/>
        </authorList>
    </citation>
    <scope>NUCLEOTIDE SEQUENCE [LARGE SCALE GENOMIC DNA]</scope>
    <source>
        <strain evidence="3">CCM 7855</strain>
    </source>
</reference>
<comment type="caution">
    <text evidence="2">The sequence shown here is derived from an EMBL/GenBank/DDBJ whole genome shotgun (WGS) entry which is preliminary data.</text>
</comment>
<keyword evidence="1" id="KW-0732">Signal</keyword>
<evidence type="ECO:0000313" key="2">
    <source>
        <dbReference type="EMBL" id="GGF12463.1"/>
    </source>
</evidence>
<protein>
    <recommendedName>
        <fullName evidence="4">LVIVD repeat-containing protein</fullName>
    </recommendedName>
</protein>
<dbReference type="InterPro" id="IPR011045">
    <property type="entry name" value="N2O_reductase_N"/>
</dbReference>
<feature type="chain" id="PRO_5045157951" description="LVIVD repeat-containing protein" evidence="1">
    <location>
        <begin position="30"/>
        <end position="515"/>
    </location>
</feature>
<proteinExistence type="predicted"/>
<dbReference type="RefSeq" id="WP_188486691.1">
    <property type="nucleotide sequence ID" value="NZ_BMCS01000001.1"/>
</dbReference>
<dbReference type="EMBL" id="BMCS01000001">
    <property type="protein sequence ID" value="GGF12463.1"/>
    <property type="molecule type" value="Genomic_DNA"/>
</dbReference>
<evidence type="ECO:0008006" key="4">
    <source>
        <dbReference type="Google" id="ProtNLM"/>
    </source>
</evidence>
<keyword evidence="3" id="KW-1185">Reference proteome</keyword>
<dbReference type="SUPFAM" id="SSF50974">
    <property type="entry name" value="Nitrous oxide reductase, N-terminal domain"/>
    <property type="match status" value="1"/>
</dbReference>
<dbReference type="Gene3D" id="2.130.10.10">
    <property type="entry name" value="YVTN repeat-like/Quinoprotein amine dehydrogenase"/>
    <property type="match status" value="1"/>
</dbReference>
<dbReference type="SUPFAM" id="SSF75011">
    <property type="entry name" value="3-carboxy-cis,cis-mucoante lactonizing enzyme"/>
    <property type="match status" value="1"/>
</dbReference>
<dbReference type="Proteomes" id="UP000632454">
    <property type="component" value="Unassembled WGS sequence"/>
</dbReference>
<gene>
    <name evidence="2" type="ORF">GCM10007298_05470</name>
</gene>
<name>A0ABQ1U8U6_9NOCA</name>
<feature type="signal peptide" evidence="1">
    <location>
        <begin position="1"/>
        <end position="29"/>
    </location>
</feature>
<accession>A0ABQ1U8U6</accession>
<dbReference type="InterPro" id="IPR015943">
    <property type="entry name" value="WD40/YVTN_repeat-like_dom_sf"/>
</dbReference>
<evidence type="ECO:0000256" key="1">
    <source>
        <dbReference type="SAM" id="SignalP"/>
    </source>
</evidence>